<evidence type="ECO:0000256" key="3">
    <source>
        <dbReference type="PROSITE-ProRule" id="PRU00519"/>
    </source>
</evidence>
<dbReference type="FunFam" id="3.40.30.10:FF:000142">
    <property type="entry name" value="Elongation factor 1 gamma"/>
    <property type="match status" value="1"/>
</dbReference>
<dbReference type="GO" id="GO:0005634">
    <property type="term" value="C:nucleus"/>
    <property type="evidence" value="ECO:0007669"/>
    <property type="project" value="TreeGrafter"/>
</dbReference>
<feature type="compositionally biased region" description="Basic and acidic residues" evidence="4">
    <location>
        <begin position="261"/>
        <end position="271"/>
    </location>
</feature>
<evidence type="ECO:0000256" key="1">
    <source>
        <dbReference type="ARBA" id="ARBA00022768"/>
    </source>
</evidence>
<dbReference type="InterPro" id="IPR050802">
    <property type="entry name" value="EF-GSTs"/>
</dbReference>
<dbReference type="Pfam" id="PF02798">
    <property type="entry name" value="GST_N"/>
    <property type="match status" value="1"/>
</dbReference>
<dbReference type="PROSITE" id="PS50405">
    <property type="entry name" value="GST_CTER"/>
    <property type="match status" value="1"/>
</dbReference>
<dbReference type="InterPro" id="IPR036433">
    <property type="entry name" value="EF1B_G_C_sf"/>
</dbReference>
<evidence type="ECO:0008006" key="10">
    <source>
        <dbReference type="Google" id="ProtNLM"/>
    </source>
</evidence>
<dbReference type="CDD" id="cd03181">
    <property type="entry name" value="GST_C_EF1Bgamma_like"/>
    <property type="match status" value="1"/>
</dbReference>
<dbReference type="OrthoDB" id="249703at2759"/>
<dbReference type="SMART" id="SM01183">
    <property type="entry name" value="EF1G"/>
    <property type="match status" value="1"/>
</dbReference>
<dbReference type="Pfam" id="PF00647">
    <property type="entry name" value="EF1G"/>
    <property type="match status" value="1"/>
</dbReference>
<dbReference type="InterPro" id="IPR040079">
    <property type="entry name" value="Glutathione_S-Trfase"/>
</dbReference>
<dbReference type="InterPro" id="IPR010987">
    <property type="entry name" value="Glutathione-S-Trfase_C-like"/>
</dbReference>
<name>A0A067M2M0_BOTB1</name>
<dbReference type="InterPro" id="IPR036249">
    <property type="entry name" value="Thioredoxin-like_sf"/>
</dbReference>
<evidence type="ECO:0000256" key="2">
    <source>
        <dbReference type="ARBA" id="ARBA00022917"/>
    </source>
</evidence>
<dbReference type="FunCoup" id="A0A067M2M0">
    <property type="interactions" value="623"/>
</dbReference>
<dbReference type="SUPFAM" id="SSF52833">
    <property type="entry name" value="Thioredoxin-like"/>
    <property type="match status" value="1"/>
</dbReference>
<sequence>MSIVNGTLHTSPEHGLSIPIRAAAAYGGLDLNFAQGFVAYQTNKTPEFLAKFPQGKVPAFEGPNGFYLTETIAIARYVSSFAKNVNLLGSTPEQAAHVDQWLFFGATEINPPMSRVVGPLNGTVPYFKPIDVSVREQLSKSLAYVNNHLQTRTFLVTDRITLADIVLTTILRRYFVRLTGEAERAKIPNVVRFVETVANHPKLKPIFGEVTYPEKAEQYVPPAKEAKPKAPAAAAAAAAPKPKAPKPADDDEDEPLVPAEPKAKNPLDDLPKSNFNLEDWKRAYSNMDTRGSGGSIEWFYDKFDHEGFSVWKVQFKYNEELTQVFMSSNQIGGFFNRLEASRKYLFGSVGVLGAANDSVIAGVLILRGQDVKPVVDVAPDWESYEYKKLDLSNPEDKSYFEAALAWDLEVGGKKWADGKNFK</sequence>
<protein>
    <recommendedName>
        <fullName evidence="10">Elongation factor 1-gamma</fullName>
    </recommendedName>
</protein>
<feature type="domain" description="GST C-terminal" evidence="7">
    <location>
        <begin position="91"/>
        <end position="223"/>
    </location>
</feature>
<evidence type="ECO:0000259" key="6">
    <source>
        <dbReference type="PROSITE" id="PS50404"/>
    </source>
</evidence>
<feature type="domain" description="GST N-terminal" evidence="6">
    <location>
        <begin position="4"/>
        <end position="86"/>
    </location>
</feature>
<dbReference type="SFLD" id="SFLDG00358">
    <property type="entry name" value="Main_(cytGST)"/>
    <property type="match status" value="1"/>
</dbReference>
<dbReference type="CDD" id="cd03044">
    <property type="entry name" value="GST_N_EF1Bgamma"/>
    <property type="match status" value="1"/>
</dbReference>
<feature type="region of interest" description="Disordered" evidence="4">
    <location>
        <begin position="221"/>
        <end position="271"/>
    </location>
</feature>
<dbReference type="PROSITE" id="PS50404">
    <property type="entry name" value="GST_NTER"/>
    <property type="match status" value="1"/>
</dbReference>
<feature type="compositionally biased region" description="Low complexity" evidence="4">
    <location>
        <begin position="229"/>
        <end position="241"/>
    </location>
</feature>
<evidence type="ECO:0000313" key="8">
    <source>
        <dbReference type="EMBL" id="KDQ08950.1"/>
    </source>
</evidence>
<dbReference type="STRING" id="930990.A0A067M2M0"/>
<feature type="domain" description="EF-1-gamma C-terminal" evidence="5">
    <location>
        <begin position="263"/>
        <end position="422"/>
    </location>
</feature>
<dbReference type="InterPro" id="IPR004045">
    <property type="entry name" value="Glutathione_S-Trfase_N"/>
</dbReference>
<reference evidence="9" key="1">
    <citation type="journal article" date="2014" name="Proc. Natl. Acad. Sci. U.S.A.">
        <title>Extensive sampling of basidiomycete genomes demonstrates inadequacy of the white-rot/brown-rot paradigm for wood decay fungi.</title>
        <authorList>
            <person name="Riley R."/>
            <person name="Salamov A.A."/>
            <person name="Brown D.W."/>
            <person name="Nagy L.G."/>
            <person name="Floudas D."/>
            <person name="Held B.W."/>
            <person name="Levasseur A."/>
            <person name="Lombard V."/>
            <person name="Morin E."/>
            <person name="Otillar R."/>
            <person name="Lindquist E.A."/>
            <person name="Sun H."/>
            <person name="LaButti K.M."/>
            <person name="Schmutz J."/>
            <person name="Jabbour D."/>
            <person name="Luo H."/>
            <person name="Baker S.E."/>
            <person name="Pisabarro A.G."/>
            <person name="Walton J.D."/>
            <person name="Blanchette R.A."/>
            <person name="Henrissat B."/>
            <person name="Martin F."/>
            <person name="Cullen D."/>
            <person name="Hibbett D.S."/>
            <person name="Grigoriev I.V."/>
        </authorList>
    </citation>
    <scope>NUCLEOTIDE SEQUENCE [LARGE SCALE GENOMIC DNA]</scope>
    <source>
        <strain evidence="9">FD-172 SS1</strain>
    </source>
</reference>
<dbReference type="InParanoid" id="A0A067M2M0"/>
<evidence type="ECO:0000259" key="7">
    <source>
        <dbReference type="PROSITE" id="PS50405"/>
    </source>
</evidence>
<dbReference type="GO" id="GO:0003746">
    <property type="term" value="F:translation elongation factor activity"/>
    <property type="evidence" value="ECO:0007669"/>
    <property type="project" value="UniProtKB-UniRule"/>
</dbReference>
<evidence type="ECO:0000256" key="4">
    <source>
        <dbReference type="SAM" id="MobiDB-lite"/>
    </source>
</evidence>
<dbReference type="InterPro" id="IPR004046">
    <property type="entry name" value="GST_C"/>
</dbReference>
<proteinExistence type="predicted"/>
<dbReference type="HOGENOM" id="CLU_011226_3_0_1"/>
<dbReference type="SUPFAM" id="SSF89942">
    <property type="entry name" value="eEF1-gamma domain"/>
    <property type="match status" value="1"/>
</dbReference>
<dbReference type="InterPro" id="IPR036282">
    <property type="entry name" value="Glutathione-S-Trfase_C_sf"/>
</dbReference>
<dbReference type="Gene3D" id="3.40.30.10">
    <property type="entry name" value="Glutaredoxin"/>
    <property type="match status" value="1"/>
</dbReference>
<dbReference type="FunFam" id="1.20.1050.10:FF:000006">
    <property type="entry name" value="Elongation factor 1 gamma"/>
    <property type="match status" value="1"/>
</dbReference>
<dbReference type="PANTHER" id="PTHR43986">
    <property type="entry name" value="ELONGATION FACTOR 1-GAMMA"/>
    <property type="match status" value="1"/>
</dbReference>
<dbReference type="Gene3D" id="1.20.1050.10">
    <property type="match status" value="1"/>
</dbReference>
<dbReference type="SFLD" id="SFLDS00019">
    <property type="entry name" value="Glutathione_Transferase_(cytos"/>
    <property type="match status" value="1"/>
</dbReference>
<organism evidence="8 9">
    <name type="scientific">Botryobasidium botryosum (strain FD-172 SS1)</name>
    <dbReference type="NCBI Taxonomy" id="930990"/>
    <lineage>
        <taxon>Eukaryota</taxon>
        <taxon>Fungi</taxon>
        <taxon>Dikarya</taxon>
        <taxon>Basidiomycota</taxon>
        <taxon>Agaricomycotina</taxon>
        <taxon>Agaricomycetes</taxon>
        <taxon>Cantharellales</taxon>
        <taxon>Botryobasidiaceae</taxon>
        <taxon>Botryobasidium</taxon>
    </lineage>
</organism>
<dbReference type="Gene3D" id="3.30.70.1010">
    <property type="entry name" value="Translation elongation factor EF1B, gamma chain, conserved domain"/>
    <property type="match status" value="1"/>
</dbReference>
<dbReference type="Proteomes" id="UP000027195">
    <property type="component" value="Unassembled WGS sequence"/>
</dbReference>
<dbReference type="PROSITE" id="PS50040">
    <property type="entry name" value="EF1G_C"/>
    <property type="match status" value="1"/>
</dbReference>
<evidence type="ECO:0000259" key="5">
    <source>
        <dbReference type="PROSITE" id="PS50040"/>
    </source>
</evidence>
<dbReference type="FunFam" id="3.30.70.1010:FF:000001">
    <property type="entry name" value="Elongation factor 1-gamma 1"/>
    <property type="match status" value="1"/>
</dbReference>
<dbReference type="Pfam" id="PF00043">
    <property type="entry name" value="GST_C"/>
    <property type="match status" value="1"/>
</dbReference>
<dbReference type="PANTHER" id="PTHR43986:SF1">
    <property type="entry name" value="ELONGATION FACTOR 1-GAMMA"/>
    <property type="match status" value="1"/>
</dbReference>
<keyword evidence="9" id="KW-1185">Reference proteome</keyword>
<dbReference type="SUPFAM" id="SSF47616">
    <property type="entry name" value="GST C-terminal domain-like"/>
    <property type="match status" value="1"/>
</dbReference>
<keyword evidence="1 3" id="KW-0251">Elongation factor</keyword>
<dbReference type="InterPro" id="IPR001662">
    <property type="entry name" value="EF1B_G_C"/>
</dbReference>
<keyword evidence="2 3" id="KW-0648">Protein biosynthesis</keyword>
<dbReference type="AlphaFoldDB" id="A0A067M2M0"/>
<accession>A0A067M2M0</accession>
<evidence type="ECO:0000313" key="9">
    <source>
        <dbReference type="Proteomes" id="UP000027195"/>
    </source>
</evidence>
<gene>
    <name evidence="8" type="ORF">BOTBODRAFT_59000</name>
</gene>
<dbReference type="GO" id="GO:0005737">
    <property type="term" value="C:cytoplasm"/>
    <property type="evidence" value="ECO:0007669"/>
    <property type="project" value="TreeGrafter"/>
</dbReference>
<dbReference type="EMBL" id="KL198084">
    <property type="protein sequence ID" value="KDQ08950.1"/>
    <property type="molecule type" value="Genomic_DNA"/>
</dbReference>